<dbReference type="Pfam" id="PF08547">
    <property type="entry name" value="CIA30"/>
    <property type="match status" value="1"/>
</dbReference>
<dbReference type="OrthoDB" id="442188at2"/>
<comment type="similarity">
    <text evidence="1">Belongs to the CIA30 family.</text>
</comment>
<comment type="caution">
    <text evidence="3">The sequence shown here is derived from an EMBL/GenBank/DDBJ whole genome shotgun (WGS) entry which is preliminary data.</text>
</comment>
<feature type="domain" description="NADH:ubiquinone oxidoreductase intermediate-associated protein 30" evidence="2">
    <location>
        <begin position="23"/>
        <end position="176"/>
    </location>
</feature>
<dbReference type="InterPro" id="IPR039131">
    <property type="entry name" value="NDUFAF1"/>
</dbReference>
<evidence type="ECO:0000259" key="2">
    <source>
        <dbReference type="Pfam" id="PF08547"/>
    </source>
</evidence>
<dbReference type="InterPro" id="IPR013857">
    <property type="entry name" value="NADH-UbQ_OxRdtase-assoc_prot30"/>
</dbReference>
<evidence type="ECO:0000313" key="3">
    <source>
        <dbReference type="EMBL" id="PTX61152.1"/>
    </source>
</evidence>
<gene>
    <name evidence="3" type="ORF">C8N46_105309</name>
</gene>
<sequence length="182" mass="21400">MNTFYTLCFLLVSQLFYAQQSDIDFGKYKDGERWQITNDGVMGGLSQGDVRFTDNGVVFSGMISLENNGGFSSYRSQYAKRDLSSYKKIIIRYRSKNYAMGFTLEMDKRWYVPYYKADLPTTDWKWEEKEIKFSDFVRYNIGRKRSGKPTQEELANILRIGFISNEKKAGPFKIEIDYIKFE</sequence>
<keyword evidence="4" id="KW-1185">Reference proteome</keyword>
<dbReference type="PANTHER" id="PTHR13194:SF19">
    <property type="entry name" value="NAD(P)-BINDING ROSSMANN-FOLD SUPERFAMILY PROTEIN"/>
    <property type="match status" value="1"/>
</dbReference>
<accession>A0A2T6BYL3</accession>
<dbReference type="Proteomes" id="UP000244090">
    <property type="component" value="Unassembled WGS sequence"/>
</dbReference>
<proteinExistence type="inferred from homology"/>
<dbReference type="AlphaFoldDB" id="A0A2T6BYL3"/>
<evidence type="ECO:0000256" key="1">
    <source>
        <dbReference type="ARBA" id="ARBA00007884"/>
    </source>
</evidence>
<dbReference type="PANTHER" id="PTHR13194">
    <property type="entry name" value="COMPLEX I INTERMEDIATE-ASSOCIATED PROTEIN 30"/>
    <property type="match status" value="1"/>
</dbReference>
<evidence type="ECO:0000313" key="4">
    <source>
        <dbReference type="Proteomes" id="UP000244090"/>
    </source>
</evidence>
<organism evidence="3 4">
    <name type="scientific">Kordia periserrulae</name>
    <dbReference type="NCBI Taxonomy" id="701523"/>
    <lineage>
        <taxon>Bacteria</taxon>
        <taxon>Pseudomonadati</taxon>
        <taxon>Bacteroidota</taxon>
        <taxon>Flavobacteriia</taxon>
        <taxon>Flavobacteriales</taxon>
        <taxon>Flavobacteriaceae</taxon>
        <taxon>Kordia</taxon>
    </lineage>
</organism>
<dbReference type="SUPFAM" id="SSF49785">
    <property type="entry name" value="Galactose-binding domain-like"/>
    <property type="match status" value="1"/>
</dbReference>
<protein>
    <submittedName>
        <fullName evidence="3">Complex I intermediate-associated protein 30 (CIA30)</fullName>
    </submittedName>
</protein>
<dbReference type="InterPro" id="IPR008979">
    <property type="entry name" value="Galactose-bd-like_sf"/>
</dbReference>
<dbReference type="RefSeq" id="WP_108115257.1">
    <property type="nucleotide sequence ID" value="NZ_QBKT01000005.1"/>
</dbReference>
<dbReference type="EMBL" id="QBKT01000005">
    <property type="protein sequence ID" value="PTX61152.1"/>
    <property type="molecule type" value="Genomic_DNA"/>
</dbReference>
<reference evidence="3 4" key="1">
    <citation type="submission" date="2018-04" db="EMBL/GenBank/DDBJ databases">
        <title>Genomic Encyclopedia of Archaeal and Bacterial Type Strains, Phase II (KMG-II): from individual species to whole genera.</title>
        <authorList>
            <person name="Goeker M."/>
        </authorList>
    </citation>
    <scope>NUCLEOTIDE SEQUENCE [LARGE SCALE GENOMIC DNA]</scope>
    <source>
        <strain evidence="3 4">DSM 25731</strain>
    </source>
</reference>
<name>A0A2T6BYL3_9FLAO</name>